<evidence type="ECO:0000313" key="3">
    <source>
        <dbReference type="Proteomes" id="UP000298493"/>
    </source>
</evidence>
<dbReference type="EMBL" id="SNSC02000006">
    <property type="protein sequence ID" value="TID23796.1"/>
    <property type="molecule type" value="Genomic_DNA"/>
</dbReference>
<organism evidence="2 3">
    <name type="scientific">Venturia nashicola</name>
    <dbReference type="NCBI Taxonomy" id="86259"/>
    <lineage>
        <taxon>Eukaryota</taxon>
        <taxon>Fungi</taxon>
        <taxon>Dikarya</taxon>
        <taxon>Ascomycota</taxon>
        <taxon>Pezizomycotina</taxon>
        <taxon>Dothideomycetes</taxon>
        <taxon>Pleosporomycetidae</taxon>
        <taxon>Venturiales</taxon>
        <taxon>Venturiaceae</taxon>
        <taxon>Venturia</taxon>
    </lineage>
</organism>
<dbReference type="InterPro" id="IPR051058">
    <property type="entry name" value="GDSL_Est/Lipase"/>
</dbReference>
<keyword evidence="1" id="KW-0378">Hydrolase</keyword>
<dbReference type="Proteomes" id="UP000298493">
    <property type="component" value="Unassembled WGS sequence"/>
</dbReference>
<reference evidence="2 3" key="1">
    <citation type="submission" date="2019-04" db="EMBL/GenBank/DDBJ databases">
        <title>High contiguity whole genome sequence and gene annotation resource for two Venturia nashicola isolates.</title>
        <authorList>
            <person name="Prokchorchik M."/>
            <person name="Won K."/>
            <person name="Lee Y."/>
            <person name="Choi E.D."/>
            <person name="Segonzac C."/>
            <person name="Sohn K.H."/>
        </authorList>
    </citation>
    <scope>NUCLEOTIDE SEQUENCE [LARGE SCALE GENOMIC DNA]</scope>
    <source>
        <strain evidence="2 3">PRI2</strain>
    </source>
</reference>
<dbReference type="PANTHER" id="PTHR45648:SF22">
    <property type="entry name" value="GDSL LIPASE_ACYLHYDROLASE FAMILY PROTEIN (AFU_ORTHOLOGUE AFUA_4G14700)"/>
    <property type="match status" value="1"/>
</dbReference>
<dbReference type="PANTHER" id="PTHR45648">
    <property type="entry name" value="GDSL LIPASE/ACYLHYDROLASE FAMILY PROTEIN (AFU_ORTHOLOGUE AFUA_4G14700)"/>
    <property type="match status" value="1"/>
</dbReference>
<dbReference type="Pfam" id="PF00657">
    <property type="entry name" value="Lipase_GDSL"/>
    <property type="match status" value="1"/>
</dbReference>
<keyword evidence="3" id="KW-1185">Reference proteome</keyword>
<dbReference type="InterPro" id="IPR036514">
    <property type="entry name" value="SGNH_hydro_sf"/>
</dbReference>
<name>A0A4Z1PF30_9PEZI</name>
<dbReference type="GO" id="GO:0016788">
    <property type="term" value="F:hydrolase activity, acting on ester bonds"/>
    <property type="evidence" value="ECO:0007669"/>
    <property type="project" value="InterPro"/>
</dbReference>
<gene>
    <name evidence="2" type="ORF">E6O75_ATG03432</name>
</gene>
<sequence length="358" mass="39908">MLLLLVPFIVAVRALTSFRRTPRNSWAGHNFTSLVTFGDSYTDELRLSYFSSNNGTAPPVGWVQPVGSATSTGGYIWPRYVSWYTSLILHNYAVSGAVCSNDITPRIYLSQFNFLFPSVLEYEVPAFLADKAFVGPTTNTTAPITIDDDKTVYTIWIGTNDLGNDAFLTDSQVKGKQITDYIDCVYASLQKIYAAGGRWFIPMNVIPSNIIPQYALPSNGGAIATSFFQDKAKFNSTEVSYRMMGQVGLVNQAFQYRTPFEVKLGDKFKGANFAYFDVNSLFSEMYNNPSAYLNGTAPLNVTSWINRCSENDCPGKLSPDSYLWYDGLHPSEQAGRNVAKEFVQVVKGESRFDTYWSS</sequence>
<evidence type="ECO:0000313" key="2">
    <source>
        <dbReference type="EMBL" id="TID23796.1"/>
    </source>
</evidence>
<protein>
    <submittedName>
        <fullName evidence="2">Carbohydrate esterase family 16 protein</fullName>
    </submittedName>
</protein>
<comment type="caution">
    <text evidence="2">The sequence shown here is derived from an EMBL/GenBank/DDBJ whole genome shotgun (WGS) entry which is preliminary data.</text>
</comment>
<proteinExistence type="predicted"/>
<dbReference type="AlphaFoldDB" id="A0A4Z1PF30"/>
<accession>A0A4Z1PF30</accession>
<dbReference type="InterPro" id="IPR001087">
    <property type="entry name" value="GDSL"/>
</dbReference>
<evidence type="ECO:0000256" key="1">
    <source>
        <dbReference type="ARBA" id="ARBA00022801"/>
    </source>
</evidence>
<dbReference type="CDD" id="cd01846">
    <property type="entry name" value="fatty_acyltransferase_like"/>
    <property type="match status" value="1"/>
</dbReference>
<dbReference type="Gene3D" id="3.40.50.1110">
    <property type="entry name" value="SGNH hydrolase"/>
    <property type="match status" value="1"/>
</dbReference>
<dbReference type="SUPFAM" id="SSF52266">
    <property type="entry name" value="SGNH hydrolase"/>
    <property type="match status" value="1"/>
</dbReference>